<organism evidence="2">
    <name type="scientific">gut metagenome</name>
    <dbReference type="NCBI Taxonomy" id="749906"/>
    <lineage>
        <taxon>unclassified sequences</taxon>
        <taxon>metagenomes</taxon>
        <taxon>organismal metagenomes</taxon>
    </lineage>
</organism>
<feature type="compositionally biased region" description="Polar residues" evidence="1">
    <location>
        <begin position="34"/>
        <end position="43"/>
    </location>
</feature>
<dbReference type="EMBL" id="AMCI01004386">
    <property type="protein sequence ID" value="EJW98197.1"/>
    <property type="molecule type" value="Genomic_DNA"/>
</dbReference>
<reference evidence="2" key="1">
    <citation type="journal article" date="2012" name="PLoS ONE">
        <title>Gene sets for utilization of primary and secondary nutrition supplies in the distal gut of endangered iberian lynx.</title>
        <authorList>
            <person name="Alcaide M."/>
            <person name="Messina E."/>
            <person name="Richter M."/>
            <person name="Bargiela R."/>
            <person name="Peplies J."/>
            <person name="Huws S.A."/>
            <person name="Newbold C.J."/>
            <person name="Golyshin P.N."/>
            <person name="Simon M.A."/>
            <person name="Lopez G."/>
            <person name="Yakimov M.M."/>
            <person name="Ferrer M."/>
        </authorList>
    </citation>
    <scope>NUCLEOTIDE SEQUENCE</scope>
</reference>
<name>J9G8V4_9ZZZZ</name>
<feature type="region of interest" description="Disordered" evidence="1">
    <location>
        <begin position="32"/>
        <end position="57"/>
    </location>
</feature>
<protein>
    <submittedName>
        <fullName evidence="2">Uncharacterized protein</fullName>
    </submittedName>
</protein>
<comment type="caution">
    <text evidence="2">The sequence shown here is derived from an EMBL/GenBank/DDBJ whole genome shotgun (WGS) entry which is preliminary data.</text>
</comment>
<sequence>MTTPALLLILCASARPSPAAICPWPSSAPPIKSMTPSMTTTTRAKPLCTATPTAATP</sequence>
<evidence type="ECO:0000256" key="1">
    <source>
        <dbReference type="SAM" id="MobiDB-lite"/>
    </source>
</evidence>
<gene>
    <name evidence="2" type="ORF">EVA_13697</name>
</gene>
<dbReference type="AlphaFoldDB" id="J9G8V4"/>
<proteinExistence type="predicted"/>
<accession>J9G8V4</accession>
<evidence type="ECO:0000313" key="2">
    <source>
        <dbReference type="EMBL" id="EJW98197.1"/>
    </source>
</evidence>